<sequence length="467" mass="52257">MTEVLHFPSPQSTNTSSSLTCTHERDDFVNETSCDLEGEDDEEEELSLLALLVTLFRKSLIACKNIDRRELCAMEIGSPTNVRHVAHVTFDRFNGFLGLPVEFEPEVPRRAPSASATVFGVSTESMQLSYDSRGNSVPTILLLMQRRLYARGGLQAEGIFRINAENSQEEYVREQLNGGVVPEGVDVHCLAGLIKAWFRELPTGVLDSLSSEQIMQCQTEEQCAELARLLAPTESALLDWAINLMADVVQQEHLNKMNARNIAMVFAPNMTQMADPLTALMYAVQVMNFLKTLIIRTLREREDSVVDPTPVFHLEPFDENGDQIPSLSSIQDTENDSEEKELAFLAEEPLNESFRNYSQNNEIPNTKDHSLMRTIDKLITDADHPNETETFITETDAVVSNNLKPATLMIVGKTNNIGQSSNSCLKEPNKIIGLQSTLKMTNTADKTKGITNLSRIDSMIERIEAWR</sequence>
<reference evidence="4" key="1">
    <citation type="submission" date="2019-09" db="EMBL/GenBank/DDBJ databases">
        <title>Draft genome information of white flower Hibiscus syriacus.</title>
        <authorList>
            <person name="Kim Y.-M."/>
        </authorList>
    </citation>
    <scope>NUCLEOTIDE SEQUENCE [LARGE SCALE GENOMIC DNA]</scope>
    <source>
        <strain evidence="4">YM2019G1</strain>
    </source>
</reference>
<keyword evidence="1" id="KW-0343">GTPase activation</keyword>
<dbReference type="PANTHER" id="PTHR23177">
    <property type="entry name" value="MKIAA1688 PROTEIN"/>
    <property type="match status" value="1"/>
</dbReference>
<dbReference type="AlphaFoldDB" id="A0A6A3D8B4"/>
<dbReference type="CDD" id="cd00159">
    <property type="entry name" value="RhoGAP"/>
    <property type="match status" value="1"/>
</dbReference>
<evidence type="ECO:0000256" key="1">
    <source>
        <dbReference type="ARBA" id="ARBA00022468"/>
    </source>
</evidence>
<dbReference type="SMART" id="SM00285">
    <property type="entry name" value="PBD"/>
    <property type="match status" value="1"/>
</dbReference>
<dbReference type="InterPro" id="IPR008936">
    <property type="entry name" value="Rho_GTPase_activation_prot"/>
</dbReference>
<name>A0A6A3D8B4_HIBSY</name>
<dbReference type="PROSITE" id="PS50108">
    <property type="entry name" value="CRIB"/>
    <property type="match status" value="1"/>
</dbReference>
<dbReference type="SMART" id="SM00324">
    <property type="entry name" value="RhoGAP"/>
    <property type="match status" value="1"/>
</dbReference>
<dbReference type="InterPro" id="IPR036936">
    <property type="entry name" value="CRIB_dom_sf"/>
</dbReference>
<dbReference type="Pfam" id="PF00786">
    <property type="entry name" value="PBD"/>
    <property type="match status" value="1"/>
</dbReference>
<dbReference type="Gene3D" id="3.90.810.10">
    <property type="entry name" value="CRIB domain"/>
    <property type="match status" value="1"/>
</dbReference>
<dbReference type="Proteomes" id="UP000436088">
    <property type="component" value="Unassembled WGS sequence"/>
</dbReference>
<accession>A0A6A3D8B4</accession>
<feature type="domain" description="Rho-GAP" evidence="3">
    <location>
        <begin position="121"/>
        <end position="306"/>
    </location>
</feature>
<evidence type="ECO:0000259" key="3">
    <source>
        <dbReference type="PROSITE" id="PS50238"/>
    </source>
</evidence>
<dbReference type="SUPFAM" id="SSF48350">
    <property type="entry name" value="GTPase activation domain, GAP"/>
    <property type="match status" value="1"/>
</dbReference>
<evidence type="ECO:0000313" key="5">
    <source>
        <dbReference type="Proteomes" id="UP000436088"/>
    </source>
</evidence>
<dbReference type="Pfam" id="PF00620">
    <property type="entry name" value="RhoGAP"/>
    <property type="match status" value="1"/>
</dbReference>
<dbReference type="Gene3D" id="1.10.555.10">
    <property type="entry name" value="Rho GTPase activation protein"/>
    <property type="match status" value="1"/>
</dbReference>
<evidence type="ECO:0000313" key="4">
    <source>
        <dbReference type="EMBL" id="KAE8735601.1"/>
    </source>
</evidence>
<keyword evidence="5" id="KW-1185">Reference proteome</keyword>
<proteinExistence type="predicted"/>
<comment type="caution">
    <text evidence="4">The sequence shown here is derived from an EMBL/GenBank/DDBJ whole genome shotgun (WGS) entry which is preliminary data.</text>
</comment>
<dbReference type="InterPro" id="IPR044785">
    <property type="entry name" value="RopGAP1-5"/>
</dbReference>
<dbReference type="FunFam" id="1.10.555.10:FF:000046">
    <property type="entry name" value="Rho GTPase-activating protein 5"/>
    <property type="match status" value="1"/>
</dbReference>
<dbReference type="GO" id="GO:0005096">
    <property type="term" value="F:GTPase activator activity"/>
    <property type="evidence" value="ECO:0007669"/>
    <property type="project" value="UniProtKB-KW"/>
</dbReference>
<evidence type="ECO:0000259" key="2">
    <source>
        <dbReference type="PROSITE" id="PS50108"/>
    </source>
</evidence>
<dbReference type="PANTHER" id="PTHR23177:SF73">
    <property type="entry name" value="PAK-BOX_P21-RHO-BINDING DOMAIN RHO GTPASE ACTIVATING PROTEIN"/>
    <property type="match status" value="1"/>
</dbReference>
<dbReference type="InterPro" id="IPR000198">
    <property type="entry name" value="RhoGAP_dom"/>
</dbReference>
<gene>
    <name evidence="4" type="ORF">F3Y22_tig00000340pilonHSYRG00747</name>
</gene>
<dbReference type="EMBL" id="VEPZ02000032">
    <property type="protein sequence ID" value="KAE8735601.1"/>
    <property type="molecule type" value="Genomic_DNA"/>
</dbReference>
<dbReference type="GO" id="GO:0007165">
    <property type="term" value="P:signal transduction"/>
    <property type="evidence" value="ECO:0007669"/>
    <property type="project" value="InterPro"/>
</dbReference>
<dbReference type="CDD" id="cd00132">
    <property type="entry name" value="CRIB"/>
    <property type="match status" value="1"/>
</dbReference>
<dbReference type="InterPro" id="IPR000095">
    <property type="entry name" value="CRIB_dom"/>
</dbReference>
<protein>
    <submittedName>
        <fullName evidence="4">Rho GTPase-activating protein 1</fullName>
    </submittedName>
</protein>
<feature type="domain" description="CRIB" evidence="2">
    <location>
        <begin position="76"/>
        <end position="89"/>
    </location>
</feature>
<dbReference type="PROSITE" id="PS50238">
    <property type="entry name" value="RHOGAP"/>
    <property type="match status" value="1"/>
</dbReference>
<organism evidence="4 5">
    <name type="scientific">Hibiscus syriacus</name>
    <name type="common">Rose of Sharon</name>
    <dbReference type="NCBI Taxonomy" id="106335"/>
    <lineage>
        <taxon>Eukaryota</taxon>
        <taxon>Viridiplantae</taxon>
        <taxon>Streptophyta</taxon>
        <taxon>Embryophyta</taxon>
        <taxon>Tracheophyta</taxon>
        <taxon>Spermatophyta</taxon>
        <taxon>Magnoliopsida</taxon>
        <taxon>eudicotyledons</taxon>
        <taxon>Gunneridae</taxon>
        <taxon>Pentapetalae</taxon>
        <taxon>rosids</taxon>
        <taxon>malvids</taxon>
        <taxon>Malvales</taxon>
        <taxon>Malvaceae</taxon>
        <taxon>Malvoideae</taxon>
        <taxon>Hibiscus</taxon>
    </lineage>
</organism>